<dbReference type="OrthoDB" id="284858at2759"/>
<dbReference type="InterPro" id="IPR013216">
    <property type="entry name" value="Methyltransf_11"/>
</dbReference>
<dbReference type="CDD" id="cd02440">
    <property type="entry name" value="AdoMet_MTases"/>
    <property type="match status" value="1"/>
</dbReference>
<evidence type="ECO:0000259" key="1">
    <source>
        <dbReference type="Pfam" id="PF08241"/>
    </source>
</evidence>
<dbReference type="InterPro" id="IPR029063">
    <property type="entry name" value="SAM-dependent_MTases_sf"/>
</dbReference>
<gene>
    <name evidence="2" type="ORF">SteCoe_10934</name>
</gene>
<dbReference type="PANTHER" id="PTHR43591">
    <property type="entry name" value="METHYLTRANSFERASE"/>
    <property type="match status" value="1"/>
</dbReference>
<dbReference type="Pfam" id="PF08241">
    <property type="entry name" value="Methyltransf_11"/>
    <property type="match status" value="1"/>
</dbReference>
<sequence length="265" mass="29627">MSSRIDQLKAFWDNFSQVYYETMESITSQIFNGILPLIRIENAKNILEVACGPGNGVEIMCSKKPENAKITACDFSDGMLEIARNRGLRDSEFFLANNEELPFDDCAFDRYVANMSLHIVDHPDKMIKEAFRVLQKGGIAVFSSIGIPGPGNFVMMIGDSMVEAGVPKSPDSPFDMNNDEMVRKMAKEAGFSKVLTFHSSAFIPAVNPEEVYRLIERSSLFDRAKKVSPEAHTRSIEIFINRASQVLDSGRLLTSEYLVTVAFKD</sequence>
<dbReference type="PANTHER" id="PTHR43591:SF24">
    <property type="entry name" value="2-METHOXY-6-POLYPRENYL-1,4-BENZOQUINOL METHYLASE, MITOCHONDRIAL"/>
    <property type="match status" value="1"/>
</dbReference>
<dbReference type="EMBL" id="MPUH01000179">
    <property type="protein sequence ID" value="OMJ87339.1"/>
    <property type="molecule type" value="Genomic_DNA"/>
</dbReference>
<dbReference type="GO" id="GO:0008757">
    <property type="term" value="F:S-adenosylmethionine-dependent methyltransferase activity"/>
    <property type="evidence" value="ECO:0007669"/>
    <property type="project" value="InterPro"/>
</dbReference>
<keyword evidence="3" id="KW-1185">Reference proteome</keyword>
<feature type="domain" description="Methyltransferase type 11" evidence="1">
    <location>
        <begin position="47"/>
        <end position="142"/>
    </location>
</feature>
<dbReference type="AlphaFoldDB" id="A0A1R2CEA2"/>
<dbReference type="Gene3D" id="3.40.50.150">
    <property type="entry name" value="Vaccinia Virus protein VP39"/>
    <property type="match status" value="1"/>
</dbReference>
<dbReference type="SUPFAM" id="SSF53335">
    <property type="entry name" value="S-adenosyl-L-methionine-dependent methyltransferases"/>
    <property type="match status" value="1"/>
</dbReference>
<name>A0A1R2CEA2_9CILI</name>
<organism evidence="2 3">
    <name type="scientific">Stentor coeruleus</name>
    <dbReference type="NCBI Taxonomy" id="5963"/>
    <lineage>
        <taxon>Eukaryota</taxon>
        <taxon>Sar</taxon>
        <taxon>Alveolata</taxon>
        <taxon>Ciliophora</taxon>
        <taxon>Postciliodesmatophora</taxon>
        <taxon>Heterotrichea</taxon>
        <taxon>Heterotrichida</taxon>
        <taxon>Stentoridae</taxon>
        <taxon>Stentor</taxon>
    </lineage>
</organism>
<comment type="caution">
    <text evidence="2">The sequence shown here is derived from an EMBL/GenBank/DDBJ whole genome shotgun (WGS) entry which is preliminary data.</text>
</comment>
<proteinExistence type="predicted"/>
<reference evidence="2 3" key="1">
    <citation type="submission" date="2016-11" db="EMBL/GenBank/DDBJ databases">
        <title>The macronuclear genome of Stentor coeruleus: a giant cell with tiny introns.</title>
        <authorList>
            <person name="Slabodnick M."/>
            <person name="Ruby J.G."/>
            <person name="Reiff S.B."/>
            <person name="Swart E.C."/>
            <person name="Gosai S."/>
            <person name="Prabakaran S."/>
            <person name="Witkowska E."/>
            <person name="Larue G.E."/>
            <person name="Fisher S."/>
            <person name="Freeman R.M."/>
            <person name="Gunawardena J."/>
            <person name="Chu W."/>
            <person name="Stover N.A."/>
            <person name="Gregory B.D."/>
            <person name="Nowacki M."/>
            <person name="Derisi J."/>
            <person name="Roy S.W."/>
            <person name="Marshall W.F."/>
            <person name="Sood P."/>
        </authorList>
    </citation>
    <scope>NUCLEOTIDE SEQUENCE [LARGE SCALE GENOMIC DNA]</scope>
    <source>
        <strain evidence="2">WM001</strain>
    </source>
</reference>
<evidence type="ECO:0000313" key="2">
    <source>
        <dbReference type="EMBL" id="OMJ87339.1"/>
    </source>
</evidence>
<evidence type="ECO:0000313" key="3">
    <source>
        <dbReference type="Proteomes" id="UP000187209"/>
    </source>
</evidence>
<protein>
    <recommendedName>
        <fullName evidence="1">Methyltransferase type 11 domain-containing protein</fullName>
    </recommendedName>
</protein>
<accession>A0A1R2CEA2</accession>
<dbReference type="Proteomes" id="UP000187209">
    <property type="component" value="Unassembled WGS sequence"/>
</dbReference>